<dbReference type="STRING" id="330214.NIDE1535"/>
<reference evidence="3 4" key="2">
    <citation type="journal article" date="2010" name="Proc. Natl. Acad. Sci. U.S.A.">
        <title>A Nitrospira metagenome illuminates the physiology and evolution of globally important nitrite-oxidizing bacteria.</title>
        <authorList>
            <person name="Lucker S."/>
            <person name="Wagner M."/>
            <person name="Maixner F."/>
            <person name="Pelletier E."/>
            <person name="Koch H."/>
            <person name="Vacherie B."/>
            <person name="Rattei T."/>
            <person name="Sinninghe Damste J."/>
            <person name="Spieck E."/>
            <person name="Le Paslier D."/>
            <person name="Daims H."/>
        </authorList>
    </citation>
    <scope>NUCLEOTIDE SEQUENCE [LARGE SCALE GENOMIC DNA]</scope>
</reference>
<keyword evidence="1" id="KW-1133">Transmembrane helix</keyword>
<dbReference type="Proteomes" id="UP000001660">
    <property type="component" value="Chromosome"/>
</dbReference>
<dbReference type="KEGG" id="nde:NIDE1535"/>
<evidence type="ECO:0000313" key="2">
    <source>
        <dbReference type="EMBL" id="ACE75680.1"/>
    </source>
</evidence>
<keyword evidence="4" id="KW-1185">Reference proteome</keyword>
<evidence type="ECO:0000256" key="1">
    <source>
        <dbReference type="SAM" id="Phobius"/>
    </source>
</evidence>
<evidence type="ECO:0000313" key="3">
    <source>
        <dbReference type="EMBL" id="CBK41275.1"/>
    </source>
</evidence>
<dbReference type="AlphaFoldDB" id="B3U4W3"/>
<accession>B3U4W3</accession>
<dbReference type="EMBL" id="FP929003">
    <property type="protein sequence ID" value="CBK41275.1"/>
    <property type="molecule type" value="Genomic_DNA"/>
</dbReference>
<gene>
    <name evidence="3" type="ORF">NIDE1535</name>
</gene>
<keyword evidence="1" id="KW-0472">Membrane</keyword>
<keyword evidence="1" id="KW-0812">Transmembrane</keyword>
<organism evidence="2">
    <name type="scientific">Nitrospira defluvii</name>
    <dbReference type="NCBI Taxonomy" id="330214"/>
    <lineage>
        <taxon>Bacteria</taxon>
        <taxon>Pseudomonadati</taxon>
        <taxon>Nitrospirota</taxon>
        <taxon>Nitrospiria</taxon>
        <taxon>Nitrospirales</taxon>
        <taxon>Nitrospiraceae</taxon>
        <taxon>Nitrospira</taxon>
    </lineage>
</organism>
<reference evidence="3" key="3">
    <citation type="submission" date="2010-03" db="EMBL/GenBank/DDBJ databases">
        <authorList>
            <person name="Genoscope - CEA"/>
        </authorList>
    </citation>
    <scope>NUCLEOTIDE SEQUENCE</scope>
</reference>
<dbReference type="HOGENOM" id="CLU_2599513_0_0_0"/>
<dbReference type="OrthoDB" id="9802004at2"/>
<sequence>MAVPSPVSFSDSLTPARRTAFYERHTRIAVAMILLVFLLPFFGVYVRGLIGAAAGVMISVVCYYLTPYLVLKLGGQADR</sequence>
<feature type="transmembrane region" description="Helical" evidence="1">
    <location>
        <begin position="28"/>
        <end position="46"/>
    </location>
</feature>
<feature type="transmembrane region" description="Helical" evidence="1">
    <location>
        <begin position="52"/>
        <end position="71"/>
    </location>
</feature>
<protein>
    <submittedName>
        <fullName evidence="2">Uncharacterized protein</fullName>
    </submittedName>
</protein>
<name>B3U4W3_9BACT</name>
<dbReference type="EMBL" id="EU559167">
    <property type="protein sequence ID" value="ACE75680.1"/>
    <property type="molecule type" value="Genomic_DNA"/>
</dbReference>
<reference evidence="2" key="1">
    <citation type="journal article" date="2008" name="Environ. Microbiol.">
        <title>Environmental genomics reveals a functional chlorite dismutase in the nitrite-oxidizing bacterium 'Candidatus Nitrospira defluvii'.</title>
        <authorList>
            <person name="Maixner F."/>
            <person name="Wagner M."/>
            <person name="Lucker S."/>
            <person name="Pelletier E."/>
            <person name="Schmitz-Esser S."/>
            <person name="Hace K."/>
            <person name="Spieck E."/>
            <person name="Konrat R."/>
            <person name="Le Paslier D."/>
            <person name="Daims H."/>
        </authorList>
    </citation>
    <scope>NUCLEOTIDE SEQUENCE</scope>
</reference>
<proteinExistence type="predicted"/>
<evidence type="ECO:0000313" key="4">
    <source>
        <dbReference type="Proteomes" id="UP000001660"/>
    </source>
</evidence>